<protein>
    <submittedName>
        <fullName evidence="1">Insulin-like androgenic gland factor</fullName>
    </submittedName>
</protein>
<sequence length="170" mass="18771">MTNPLAASRNRHLDTATRLYMGMLVVLVMPVTSSGYNVSGIPVDFDCGDIGDTMSLICKTFPTARPYSRVSRSAGSDALGQDARAGQTTPLDLFPQQHRFHPRALNLEGTKERDMMKDILMSPEAAHALVRTAGSRAKRSYNVHDECCNHVSQRMCVAEEILEYCQDPVP</sequence>
<evidence type="ECO:0000313" key="1">
    <source>
        <dbReference type="EMBL" id="BAK20460.1"/>
    </source>
</evidence>
<dbReference type="OrthoDB" id="6360865at2759"/>
<organism evidence="1">
    <name type="scientific">Penaeus japonicus</name>
    <name type="common">Kuruma prawn</name>
    <name type="synonym">Marsupenaeus japonicus</name>
    <dbReference type="NCBI Taxonomy" id="27405"/>
    <lineage>
        <taxon>Eukaryota</taxon>
        <taxon>Metazoa</taxon>
        <taxon>Ecdysozoa</taxon>
        <taxon>Arthropoda</taxon>
        <taxon>Crustacea</taxon>
        <taxon>Multicrustacea</taxon>
        <taxon>Malacostraca</taxon>
        <taxon>Eumalacostraca</taxon>
        <taxon>Eucarida</taxon>
        <taxon>Decapoda</taxon>
        <taxon>Dendrobranchiata</taxon>
        <taxon>Penaeoidea</taxon>
        <taxon>Penaeidae</taxon>
        <taxon>Penaeus</taxon>
    </lineage>
</organism>
<dbReference type="AlphaFoldDB" id="F2Z953"/>
<dbReference type="InterPro" id="IPR020382">
    <property type="entry name" value="AGH"/>
</dbReference>
<reference evidence="1" key="1">
    <citation type="submission" date="2010-11" db="EMBL/GenBank/DDBJ databases">
        <title>Molecular cloning of a cDNA encoding insulin-like androgenic gland factor from the kuruma prawn Marsupenaeus japonicus and analysis of its expression.</title>
        <authorList>
            <person name="Banzai K."/>
            <person name="Ishizaka N."/>
            <person name="Asahina K."/>
            <person name="Suitoh K."/>
            <person name="Izumi S."/>
            <person name="Ohira T."/>
        </authorList>
    </citation>
    <scope>NUCLEOTIDE SEQUENCE</scope>
</reference>
<proteinExistence type="evidence at transcript level"/>
<dbReference type="Pfam" id="PF17558">
    <property type="entry name" value="AGH"/>
    <property type="match status" value="1"/>
</dbReference>
<accession>F2Z953</accession>
<gene>
    <name evidence="1" type="primary">IAG</name>
</gene>
<name>F2Z953_PENJP</name>
<dbReference type="EMBL" id="AB598415">
    <property type="protein sequence ID" value="BAK20460.1"/>
    <property type="molecule type" value="mRNA"/>
</dbReference>